<dbReference type="GeneID" id="98125665"/>
<organism evidence="2 3">
    <name type="scientific">Remersonia thermophila</name>
    <dbReference type="NCBI Taxonomy" id="72144"/>
    <lineage>
        <taxon>Eukaryota</taxon>
        <taxon>Fungi</taxon>
        <taxon>Dikarya</taxon>
        <taxon>Ascomycota</taxon>
        <taxon>Pezizomycotina</taxon>
        <taxon>Sordariomycetes</taxon>
        <taxon>Sordariomycetidae</taxon>
        <taxon>Sordariales</taxon>
        <taxon>Sordariales incertae sedis</taxon>
        <taxon>Remersonia</taxon>
    </lineage>
</organism>
<name>A0ABR4DA89_9PEZI</name>
<sequence>MFQTERPFLGPADRLPTRPTPSIHSTLPHCSVPFLALTSSQKKQTNVKGPRLNDTGPSLLAGPKSLGSSARHRPSSPESASPWYCTVVFHLTPISPAVYPKGTLSLPVSLQPAPSQPHRPVCTWNTHTHTHTQREREREQQPGNSFQPQPRSLPGDRPLPSSGPRGMSRRRSCHVVSVCHVVCVEPACLPCASSPQLGPGLAVELYENAG</sequence>
<feature type="region of interest" description="Disordered" evidence="1">
    <location>
        <begin position="110"/>
        <end position="169"/>
    </location>
</feature>
<accession>A0ABR4DA89</accession>
<protein>
    <submittedName>
        <fullName evidence="2">Uncharacterized protein</fullName>
    </submittedName>
</protein>
<feature type="region of interest" description="Disordered" evidence="1">
    <location>
        <begin position="41"/>
        <end position="80"/>
    </location>
</feature>
<reference evidence="2 3" key="1">
    <citation type="journal article" date="2024" name="Commun. Biol.">
        <title>Comparative genomic analysis of thermophilic fungi reveals convergent evolutionary adaptations and gene losses.</title>
        <authorList>
            <person name="Steindorff A.S."/>
            <person name="Aguilar-Pontes M.V."/>
            <person name="Robinson A.J."/>
            <person name="Andreopoulos B."/>
            <person name="LaButti K."/>
            <person name="Kuo A."/>
            <person name="Mondo S."/>
            <person name="Riley R."/>
            <person name="Otillar R."/>
            <person name="Haridas S."/>
            <person name="Lipzen A."/>
            <person name="Grimwood J."/>
            <person name="Schmutz J."/>
            <person name="Clum A."/>
            <person name="Reid I.D."/>
            <person name="Moisan M.C."/>
            <person name="Butler G."/>
            <person name="Nguyen T.T.M."/>
            <person name="Dewar K."/>
            <person name="Conant G."/>
            <person name="Drula E."/>
            <person name="Henrissat B."/>
            <person name="Hansel C."/>
            <person name="Singer S."/>
            <person name="Hutchinson M.I."/>
            <person name="de Vries R.P."/>
            <person name="Natvig D.O."/>
            <person name="Powell A.J."/>
            <person name="Tsang A."/>
            <person name="Grigoriev I.V."/>
        </authorList>
    </citation>
    <scope>NUCLEOTIDE SEQUENCE [LARGE SCALE GENOMIC DNA]</scope>
    <source>
        <strain evidence="2 3">ATCC 22073</strain>
    </source>
</reference>
<dbReference type="RefSeq" id="XP_070865972.1">
    <property type="nucleotide sequence ID" value="XM_071011021.1"/>
</dbReference>
<evidence type="ECO:0000256" key="1">
    <source>
        <dbReference type="SAM" id="MobiDB-lite"/>
    </source>
</evidence>
<feature type="region of interest" description="Disordered" evidence="1">
    <location>
        <begin position="1"/>
        <end position="26"/>
    </location>
</feature>
<comment type="caution">
    <text evidence="2">The sequence shown here is derived from an EMBL/GenBank/DDBJ whole genome shotgun (WGS) entry which is preliminary data.</text>
</comment>
<proteinExistence type="predicted"/>
<evidence type="ECO:0000313" key="3">
    <source>
        <dbReference type="Proteomes" id="UP001600064"/>
    </source>
</evidence>
<keyword evidence="3" id="KW-1185">Reference proteome</keyword>
<gene>
    <name evidence="2" type="ORF">VTJ83DRAFT_4522</name>
</gene>
<evidence type="ECO:0000313" key="2">
    <source>
        <dbReference type="EMBL" id="KAL2267245.1"/>
    </source>
</evidence>
<dbReference type="EMBL" id="JAZGUE010000004">
    <property type="protein sequence ID" value="KAL2267245.1"/>
    <property type="molecule type" value="Genomic_DNA"/>
</dbReference>
<dbReference type="Proteomes" id="UP001600064">
    <property type="component" value="Unassembled WGS sequence"/>
</dbReference>